<keyword evidence="1" id="KW-0436">Ligase</keyword>
<reference evidence="6 7" key="1">
    <citation type="submission" date="2019-03" db="EMBL/GenBank/DDBJ databases">
        <title>Genomic Encyclopedia of Type Strains, Phase IV (KMG-IV): sequencing the most valuable type-strain genomes for metagenomic binning, comparative biology and taxonomic classification.</title>
        <authorList>
            <person name="Goeker M."/>
        </authorList>
    </citation>
    <scope>NUCLEOTIDE SEQUENCE [LARGE SCALE GENOMIC DNA]</scope>
    <source>
        <strain evidence="6 7">DSM 45934</strain>
    </source>
</reference>
<proteinExistence type="predicted"/>
<protein>
    <submittedName>
        <fullName evidence="6">ATP-grasp domain-containing protein</fullName>
    </submittedName>
</protein>
<name>A0A4R2JRZ2_9PSEU</name>
<dbReference type="Gene3D" id="3.40.50.20">
    <property type="match status" value="1"/>
</dbReference>
<dbReference type="GO" id="GO:0005524">
    <property type="term" value="F:ATP binding"/>
    <property type="evidence" value="ECO:0007669"/>
    <property type="project" value="UniProtKB-UniRule"/>
</dbReference>
<keyword evidence="3 4" id="KW-0067">ATP-binding</keyword>
<evidence type="ECO:0000256" key="2">
    <source>
        <dbReference type="ARBA" id="ARBA00022741"/>
    </source>
</evidence>
<evidence type="ECO:0000256" key="1">
    <source>
        <dbReference type="ARBA" id="ARBA00022598"/>
    </source>
</evidence>
<gene>
    <name evidence="6" type="ORF">EV192_104482</name>
</gene>
<dbReference type="Proteomes" id="UP000295680">
    <property type="component" value="Unassembled WGS sequence"/>
</dbReference>
<dbReference type="EMBL" id="SLWS01000004">
    <property type="protein sequence ID" value="TCO59639.1"/>
    <property type="molecule type" value="Genomic_DNA"/>
</dbReference>
<evidence type="ECO:0000259" key="5">
    <source>
        <dbReference type="PROSITE" id="PS50975"/>
    </source>
</evidence>
<sequence length="408" mass="43390">MSERPLLLLVGIGYEPHRGYLLRSIAQTTDVWLLDHEPVTWEAPYVIGGTAVDIRDGAALLAAAEDVARSRHVDGVLCWDELKMANTARVAQRLGLPGVSPDVIDRCRDKHRTRTLLAAAGVPQPRSILVGSPAAAGEAADRIGYPVVLKPRALGASMGVTLVGRPDELPAAYDHTRAQHVDQARYYDAGVLVEQYADGPEYSVDSAVVDGVVTPLFLARKTSGFPPYFEEVGHVVAGADPLLADPELRRHLAMAHEALGFDSGMTHIELRRTPTGWSVIEVNCRLGGDLIPFLGLEATGVDAGQIAAAVACGRTPRLTGDPDRAVAAVRFFYPDTAIVVGEVRIDKSMLPPGTVLAAPLAEPGTEVAPPPVGHVWGRYAMVVVRGTSIGECQARLATAAAAVSLRPR</sequence>
<dbReference type="OrthoDB" id="24041at2"/>
<evidence type="ECO:0000256" key="4">
    <source>
        <dbReference type="PROSITE-ProRule" id="PRU00409"/>
    </source>
</evidence>
<dbReference type="GO" id="GO:0046872">
    <property type="term" value="F:metal ion binding"/>
    <property type="evidence" value="ECO:0007669"/>
    <property type="project" value="InterPro"/>
</dbReference>
<dbReference type="PANTHER" id="PTHR43585:SF2">
    <property type="entry name" value="ATP-GRASP ENZYME FSQD"/>
    <property type="match status" value="1"/>
</dbReference>
<evidence type="ECO:0000313" key="6">
    <source>
        <dbReference type="EMBL" id="TCO59639.1"/>
    </source>
</evidence>
<dbReference type="InterPro" id="IPR052032">
    <property type="entry name" value="ATP-dep_AA_Ligase"/>
</dbReference>
<dbReference type="AlphaFoldDB" id="A0A4R2JRZ2"/>
<feature type="domain" description="ATP-grasp" evidence="5">
    <location>
        <begin position="114"/>
        <end position="312"/>
    </location>
</feature>
<organism evidence="6 7">
    <name type="scientific">Actinocrispum wychmicini</name>
    <dbReference type="NCBI Taxonomy" id="1213861"/>
    <lineage>
        <taxon>Bacteria</taxon>
        <taxon>Bacillati</taxon>
        <taxon>Actinomycetota</taxon>
        <taxon>Actinomycetes</taxon>
        <taxon>Pseudonocardiales</taxon>
        <taxon>Pseudonocardiaceae</taxon>
        <taxon>Actinocrispum</taxon>
    </lineage>
</organism>
<comment type="caution">
    <text evidence="6">The sequence shown here is derived from an EMBL/GenBank/DDBJ whole genome shotgun (WGS) entry which is preliminary data.</text>
</comment>
<dbReference type="InterPro" id="IPR011761">
    <property type="entry name" value="ATP-grasp"/>
</dbReference>
<accession>A0A4R2JRZ2</accession>
<dbReference type="PROSITE" id="PS50975">
    <property type="entry name" value="ATP_GRASP"/>
    <property type="match status" value="1"/>
</dbReference>
<evidence type="ECO:0000256" key="3">
    <source>
        <dbReference type="ARBA" id="ARBA00022840"/>
    </source>
</evidence>
<keyword evidence="2 4" id="KW-0547">Nucleotide-binding</keyword>
<dbReference type="SUPFAM" id="SSF56059">
    <property type="entry name" value="Glutathione synthetase ATP-binding domain-like"/>
    <property type="match status" value="1"/>
</dbReference>
<dbReference type="SMART" id="SM01209">
    <property type="entry name" value="GARS_A"/>
    <property type="match status" value="1"/>
</dbReference>
<dbReference type="PANTHER" id="PTHR43585">
    <property type="entry name" value="FUMIPYRROLE BIOSYNTHESIS PROTEIN C"/>
    <property type="match status" value="1"/>
</dbReference>
<dbReference type="Gene3D" id="3.30.470.20">
    <property type="entry name" value="ATP-grasp fold, B domain"/>
    <property type="match status" value="1"/>
</dbReference>
<evidence type="ECO:0000313" key="7">
    <source>
        <dbReference type="Proteomes" id="UP000295680"/>
    </source>
</evidence>
<dbReference type="RefSeq" id="WP_132117694.1">
    <property type="nucleotide sequence ID" value="NZ_SLWS01000004.1"/>
</dbReference>
<keyword evidence="7" id="KW-1185">Reference proteome</keyword>
<dbReference type="GO" id="GO:0016874">
    <property type="term" value="F:ligase activity"/>
    <property type="evidence" value="ECO:0007669"/>
    <property type="project" value="UniProtKB-KW"/>
</dbReference>
<dbReference type="Pfam" id="PF13535">
    <property type="entry name" value="ATP-grasp_4"/>
    <property type="match status" value="1"/>
</dbReference>